<feature type="compositionally biased region" description="Low complexity" evidence="1">
    <location>
        <begin position="91"/>
        <end position="114"/>
    </location>
</feature>
<dbReference type="EMBL" id="KV425890">
    <property type="protein sequence ID" value="KZW01981.1"/>
    <property type="molecule type" value="Genomic_DNA"/>
</dbReference>
<feature type="compositionally biased region" description="Low complexity" evidence="1">
    <location>
        <begin position="1"/>
        <end position="16"/>
    </location>
</feature>
<accession>A0A165PCP6</accession>
<organism evidence="2 3">
    <name type="scientific">Exidia glandulosa HHB12029</name>
    <dbReference type="NCBI Taxonomy" id="1314781"/>
    <lineage>
        <taxon>Eukaryota</taxon>
        <taxon>Fungi</taxon>
        <taxon>Dikarya</taxon>
        <taxon>Basidiomycota</taxon>
        <taxon>Agaricomycotina</taxon>
        <taxon>Agaricomycetes</taxon>
        <taxon>Auriculariales</taxon>
        <taxon>Exidiaceae</taxon>
        <taxon>Exidia</taxon>
    </lineage>
</organism>
<dbReference type="AlphaFoldDB" id="A0A165PCP6"/>
<evidence type="ECO:0000313" key="2">
    <source>
        <dbReference type="EMBL" id="KZW01981.1"/>
    </source>
</evidence>
<dbReference type="InParanoid" id="A0A165PCP6"/>
<dbReference type="OrthoDB" id="10663285at2759"/>
<proteinExistence type="predicted"/>
<feature type="compositionally biased region" description="Low complexity" evidence="1">
    <location>
        <begin position="32"/>
        <end position="48"/>
    </location>
</feature>
<feature type="compositionally biased region" description="Pro residues" evidence="1">
    <location>
        <begin position="125"/>
        <end position="135"/>
    </location>
</feature>
<gene>
    <name evidence="2" type="ORF">EXIGLDRAFT_760212</name>
</gene>
<feature type="region of interest" description="Disordered" evidence="1">
    <location>
        <begin position="1"/>
        <end position="145"/>
    </location>
</feature>
<keyword evidence="3" id="KW-1185">Reference proteome</keyword>
<evidence type="ECO:0000256" key="1">
    <source>
        <dbReference type="SAM" id="MobiDB-lite"/>
    </source>
</evidence>
<sequence length="242" mass="26925">MSAEPSSSYSPPNSRPALTLDLTGARPPPPHLVFHPPELESEPTSPTSRARTIRFHSRVRIASGRRSHSGSAGTSTPGGLRTRSASRESRVSTSSASTSDSDYDSDSSSVSAPLRDSRQRSAHDPPSPMPPPPPAQSESESEPQQTYIILGPTYGWSEHTPLLPKRFLQPQRPRGPSRRYDSQAELNAELERARAAAKRTEEDVRCSTMDRGWLSLQWWGWKLRREVCCCFLDDDDDDHDYD</sequence>
<evidence type="ECO:0000313" key="3">
    <source>
        <dbReference type="Proteomes" id="UP000077266"/>
    </source>
</evidence>
<reference evidence="2 3" key="1">
    <citation type="journal article" date="2016" name="Mol. Biol. Evol.">
        <title>Comparative Genomics of Early-Diverging Mushroom-Forming Fungi Provides Insights into the Origins of Lignocellulose Decay Capabilities.</title>
        <authorList>
            <person name="Nagy L.G."/>
            <person name="Riley R."/>
            <person name="Tritt A."/>
            <person name="Adam C."/>
            <person name="Daum C."/>
            <person name="Floudas D."/>
            <person name="Sun H."/>
            <person name="Yadav J.S."/>
            <person name="Pangilinan J."/>
            <person name="Larsson K.H."/>
            <person name="Matsuura K."/>
            <person name="Barry K."/>
            <person name="Labutti K."/>
            <person name="Kuo R."/>
            <person name="Ohm R.A."/>
            <person name="Bhattacharya S.S."/>
            <person name="Shirouzu T."/>
            <person name="Yoshinaga Y."/>
            <person name="Martin F.M."/>
            <person name="Grigoriev I.V."/>
            <person name="Hibbett D.S."/>
        </authorList>
    </citation>
    <scope>NUCLEOTIDE SEQUENCE [LARGE SCALE GENOMIC DNA]</scope>
    <source>
        <strain evidence="2 3">HHB12029</strain>
    </source>
</reference>
<protein>
    <submittedName>
        <fullName evidence="2">Uncharacterized protein</fullName>
    </submittedName>
</protein>
<name>A0A165PCP6_EXIGL</name>
<dbReference type="Proteomes" id="UP000077266">
    <property type="component" value="Unassembled WGS sequence"/>
</dbReference>
<feature type="compositionally biased region" description="Basic residues" evidence="1">
    <location>
        <begin position="51"/>
        <end position="68"/>
    </location>
</feature>
<feature type="compositionally biased region" description="Low complexity" evidence="1">
    <location>
        <begin position="136"/>
        <end position="145"/>
    </location>
</feature>